<dbReference type="PANTHER" id="PTHR23089">
    <property type="entry name" value="HISTIDINE TRIAD HIT PROTEIN"/>
    <property type="match status" value="1"/>
</dbReference>
<dbReference type="CDD" id="cd01276">
    <property type="entry name" value="PKCI_related"/>
    <property type="match status" value="1"/>
</dbReference>
<proteinExistence type="predicted"/>
<dbReference type="AlphaFoldDB" id="A0A8S1JVG0"/>
<evidence type="ECO:0000259" key="4">
    <source>
        <dbReference type="PROSITE" id="PS51084"/>
    </source>
</evidence>
<evidence type="ECO:0000256" key="3">
    <source>
        <dbReference type="PROSITE-ProRule" id="PRU00464"/>
    </source>
</evidence>
<dbReference type="Proteomes" id="UP000688137">
    <property type="component" value="Unassembled WGS sequence"/>
</dbReference>
<reference evidence="5" key="1">
    <citation type="submission" date="2021-01" db="EMBL/GenBank/DDBJ databases">
        <authorList>
            <consortium name="Genoscope - CEA"/>
            <person name="William W."/>
        </authorList>
    </citation>
    <scope>NUCLEOTIDE SEQUENCE</scope>
</reference>
<evidence type="ECO:0000256" key="1">
    <source>
        <dbReference type="PIRSR" id="PIRSR601310-1"/>
    </source>
</evidence>
<dbReference type="Pfam" id="PF01230">
    <property type="entry name" value="HIT"/>
    <property type="match status" value="1"/>
</dbReference>
<evidence type="ECO:0000313" key="5">
    <source>
        <dbReference type="EMBL" id="CAD8046613.1"/>
    </source>
</evidence>
<evidence type="ECO:0000256" key="2">
    <source>
        <dbReference type="PIRSR" id="PIRSR601310-3"/>
    </source>
</evidence>
<accession>A0A8S1JVG0</accession>
<feature type="active site" description="Tele-AMP-histidine intermediate" evidence="1">
    <location>
        <position position="104"/>
    </location>
</feature>
<protein>
    <recommendedName>
        <fullName evidence="4">HIT domain-containing protein</fullName>
    </recommendedName>
</protein>
<feature type="short sequence motif" description="Histidine triad motif" evidence="2 3">
    <location>
        <begin position="102"/>
        <end position="106"/>
    </location>
</feature>
<gene>
    <name evidence="5" type="ORF">PPRIM_AZ9-3.1.T0100509</name>
</gene>
<dbReference type="InterPro" id="IPR011146">
    <property type="entry name" value="HIT-like"/>
</dbReference>
<feature type="domain" description="HIT" evidence="4">
    <location>
        <begin position="11"/>
        <end position="117"/>
    </location>
</feature>
<comment type="caution">
    <text evidence="5">The sequence shown here is derived from an EMBL/GenBank/DDBJ whole genome shotgun (WGS) entry which is preliminary data.</text>
</comment>
<dbReference type="PROSITE" id="PS51084">
    <property type="entry name" value="HIT_2"/>
    <property type="match status" value="1"/>
</dbReference>
<dbReference type="EMBL" id="CAJJDM010000007">
    <property type="protein sequence ID" value="CAD8046613.1"/>
    <property type="molecule type" value="Genomic_DNA"/>
</dbReference>
<dbReference type="InterPro" id="IPR001310">
    <property type="entry name" value="Histidine_triad_HIT"/>
</dbReference>
<keyword evidence="6" id="KW-1185">Reference proteome</keyword>
<evidence type="ECO:0000313" key="6">
    <source>
        <dbReference type="Proteomes" id="UP000688137"/>
    </source>
</evidence>
<sequence>MRSIQYSFSTVFDKIIKRQIPAKIIYEDKHCLAFEDINPKAKIHVLVIPKEHLDRLSNATEQHINLLGNLMYAVNRIGKQLQLEGYRVIINDGQKGGQTVFHLHAHILSGENLPGFE</sequence>
<name>A0A8S1JVG0_PARPR</name>
<dbReference type="OMA" id="NGVEACQ"/>
<dbReference type="GO" id="GO:0003824">
    <property type="term" value="F:catalytic activity"/>
    <property type="evidence" value="ECO:0007669"/>
    <property type="project" value="InterPro"/>
</dbReference>
<organism evidence="5 6">
    <name type="scientific">Paramecium primaurelia</name>
    <dbReference type="NCBI Taxonomy" id="5886"/>
    <lineage>
        <taxon>Eukaryota</taxon>
        <taxon>Sar</taxon>
        <taxon>Alveolata</taxon>
        <taxon>Ciliophora</taxon>
        <taxon>Intramacronucleata</taxon>
        <taxon>Oligohymenophorea</taxon>
        <taxon>Peniculida</taxon>
        <taxon>Parameciidae</taxon>
        <taxon>Paramecium</taxon>
    </lineage>
</organism>